<gene>
    <name evidence="2" type="ORF">Mpt1_c05490</name>
</gene>
<accession>A0A0A7LBJ2</accession>
<reference evidence="2 3" key="1">
    <citation type="journal article" date="2014" name="Appl. Environ. Microbiol.">
        <title>Comparative Genome Analysis of 'Candidatus Methanoplasma termitum' Indicates a New Mode of Energy Metabolism in the Seventh Order of Methanogens.</title>
        <authorList>
            <person name="Lang K."/>
            <person name="Schuldes J."/>
            <person name="Klingl A."/>
            <person name="Poehlein A."/>
            <person name="Daniel R."/>
            <person name="Brune A."/>
        </authorList>
    </citation>
    <scope>NUCLEOTIDE SEQUENCE [LARGE SCALE GENOMIC DNA]</scope>
    <source>
        <strain evidence="3">Mpt1</strain>
    </source>
</reference>
<dbReference type="HOGENOM" id="CLU_2678674_0_0_2"/>
<evidence type="ECO:0000313" key="2">
    <source>
        <dbReference type="EMBL" id="AIZ56439.1"/>
    </source>
</evidence>
<dbReference type="RefSeq" id="WP_048111854.1">
    <property type="nucleotide sequence ID" value="NZ_CP010070.1"/>
</dbReference>
<organism evidence="2 3">
    <name type="scientific">Candidatus Methanoplasma termitum</name>
    <dbReference type="NCBI Taxonomy" id="1577791"/>
    <lineage>
        <taxon>Archaea</taxon>
        <taxon>Methanobacteriati</taxon>
        <taxon>Thermoplasmatota</taxon>
        <taxon>Thermoplasmata</taxon>
        <taxon>Methanomassiliicoccales</taxon>
        <taxon>Methanomassiliicoccaceae</taxon>
        <taxon>Candidatus Methanoplasma</taxon>
    </lineage>
</organism>
<sequence length="74" mass="8857">MPIESFYEMLVIETREQGKRLEEAFEAAERRGPFVPEYDIMKVLEEGEKRIPELKERLERQRKKAEQFGESVPE</sequence>
<evidence type="ECO:0000313" key="3">
    <source>
        <dbReference type="Proteomes" id="UP000030787"/>
    </source>
</evidence>
<dbReference type="GeneID" id="24818215"/>
<name>A0A0A7LBJ2_9ARCH</name>
<dbReference type="Proteomes" id="UP000030787">
    <property type="component" value="Chromosome"/>
</dbReference>
<dbReference type="STRING" id="1577791.Mpt1_c05490"/>
<keyword evidence="3" id="KW-1185">Reference proteome</keyword>
<dbReference type="EMBL" id="CP010070">
    <property type="protein sequence ID" value="AIZ56439.1"/>
    <property type="molecule type" value="Genomic_DNA"/>
</dbReference>
<protein>
    <submittedName>
        <fullName evidence="2">Uncharacterized protein</fullName>
    </submittedName>
</protein>
<proteinExistence type="predicted"/>
<dbReference type="AlphaFoldDB" id="A0A0A7LBJ2"/>
<feature type="coiled-coil region" evidence="1">
    <location>
        <begin position="11"/>
        <end position="71"/>
    </location>
</feature>
<keyword evidence="1" id="KW-0175">Coiled coil</keyword>
<dbReference type="KEGG" id="mear:Mpt1_c05490"/>
<evidence type="ECO:0000256" key="1">
    <source>
        <dbReference type="SAM" id="Coils"/>
    </source>
</evidence>